<evidence type="ECO:0000313" key="8">
    <source>
        <dbReference type="EMBL" id="GAX72878.1"/>
    </source>
</evidence>
<dbReference type="GO" id="GO:0005524">
    <property type="term" value="F:ATP binding"/>
    <property type="evidence" value="ECO:0007669"/>
    <property type="project" value="UniProtKB-UniRule"/>
</dbReference>
<evidence type="ECO:0008006" key="10">
    <source>
        <dbReference type="Google" id="ProtNLM"/>
    </source>
</evidence>
<dbReference type="InterPro" id="IPR029016">
    <property type="entry name" value="GAF-like_dom_sf"/>
</dbReference>
<keyword evidence="2" id="KW-0716">Sensory transduction</keyword>
<feature type="binding site" evidence="4">
    <location>
        <position position="424"/>
    </location>
    <ligand>
        <name>ATP</name>
        <dbReference type="ChEBI" id="CHEBI:30616"/>
    </ligand>
</feature>
<dbReference type="Proteomes" id="UP000232323">
    <property type="component" value="Unassembled WGS sequence"/>
</dbReference>
<dbReference type="GO" id="GO:0009881">
    <property type="term" value="F:photoreceptor activity"/>
    <property type="evidence" value="ECO:0007669"/>
    <property type="project" value="UniProtKB-KW"/>
</dbReference>
<reference evidence="8 9" key="1">
    <citation type="submission" date="2017-08" db="EMBL/GenBank/DDBJ databases">
        <title>Acidophilic green algal genome provides insights into adaptation to an acidic environment.</title>
        <authorList>
            <person name="Hirooka S."/>
            <person name="Hirose Y."/>
            <person name="Kanesaki Y."/>
            <person name="Higuchi S."/>
            <person name="Fujiwara T."/>
            <person name="Onuma R."/>
            <person name="Era A."/>
            <person name="Ohbayashi R."/>
            <person name="Uzuka A."/>
            <person name="Nozaki H."/>
            <person name="Yoshikawa H."/>
            <person name="Miyagishima S.Y."/>
        </authorList>
    </citation>
    <scope>NUCLEOTIDE SEQUENCE [LARGE SCALE GENOMIC DNA]</scope>
    <source>
        <strain evidence="8 9">NIES-2499</strain>
    </source>
</reference>
<dbReference type="PANTHER" id="PTHR44329">
    <property type="entry name" value="SERINE/THREONINE-PROTEIN KINASE TNNI3K-RELATED"/>
    <property type="match status" value="1"/>
</dbReference>
<dbReference type="SUPFAM" id="SSF55781">
    <property type="entry name" value="GAF domain-like"/>
    <property type="match status" value="1"/>
</dbReference>
<dbReference type="PROSITE" id="PS50112">
    <property type="entry name" value="PAS"/>
    <property type="match status" value="1"/>
</dbReference>
<dbReference type="PROSITE" id="PS00109">
    <property type="entry name" value="PROTEIN_KINASE_TYR"/>
    <property type="match status" value="1"/>
</dbReference>
<dbReference type="InterPro" id="IPR051681">
    <property type="entry name" value="Ser/Thr_Kinases-Pseudokinases"/>
</dbReference>
<dbReference type="Gene3D" id="3.30.450.20">
    <property type="entry name" value="PAS domain"/>
    <property type="match status" value="1"/>
</dbReference>
<dbReference type="Gene3D" id="3.30.450.40">
    <property type="match status" value="1"/>
</dbReference>
<comment type="caution">
    <text evidence="8">The sequence shown here is derived from an EMBL/GenBank/DDBJ whole genome shotgun (WGS) entry which is preliminary data.</text>
</comment>
<evidence type="ECO:0000313" key="9">
    <source>
        <dbReference type="Proteomes" id="UP000232323"/>
    </source>
</evidence>
<dbReference type="InterPro" id="IPR008266">
    <property type="entry name" value="Tyr_kinase_AS"/>
</dbReference>
<dbReference type="PROSITE" id="PS00107">
    <property type="entry name" value="PROTEIN_KINASE_ATP"/>
    <property type="match status" value="1"/>
</dbReference>
<dbReference type="SMART" id="SM00065">
    <property type="entry name" value="GAF"/>
    <property type="match status" value="1"/>
</dbReference>
<dbReference type="Gene3D" id="3.30.200.20">
    <property type="entry name" value="Phosphorylase Kinase, domain 1"/>
    <property type="match status" value="1"/>
</dbReference>
<dbReference type="InterPro" id="IPR000014">
    <property type="entry name" value="PAS"/>
</dbReference>
<dbReference type="OrthoDB" id="544619at2759"/>
<dbReference type="GO" id="GO:0004674">
    <property type="term" value="F:protein serine/threonine kinase activity"/>
    <property type="evidence" value="ECO:0007669"/>
    <property type="project" value="TreeGrafter"/>
</dbReference>
<feature type="compositionally biased region" description="Low complexity" evidence="5">
    <location>
        <begin position="8"/>
        <end position="20"/>
    </location>
</feature>
<dbReference type="SUPFAM" id="SSF55785">
    <property type="entry name" value="PYP-like sensor domain (PAS domain)"/>
    <property type="match status" value="1"/>
</dbReference>
<dbReference type="InterPro" id="IPR017441">
    <property type="entry name" value="Protein_kinase_ATP_BS"/>
</dbReference>
<dbReference type="InterPro" id="IPR011009">
    <property type="entry name" value="Kinase-like_dom_sf"/>
</dbReference>
<feature type="compositionally biased region" description="Low complexity" evidence="5">
    <location>
        <begin position="366"/>
        <end position="383"/>
    </location>
</feature>
<feature type="compositionally biased region" description="Polar residues" evidence="5">
    <location>
        <begin position="497"/>
        <end position="514"/>
    </location>
</feature>
<protein>
    <recommendedName>
        <fullName evidence="10">Protein kinase domain-containing protein</fullName>
    </recommendedName>
</protein>
<dbReference type="STRING" id="1157962.A0A250WPX3"/>
<keyword evidence="4" id="KW-0067">ATP-binding</keyword>
<organism evidence="8 9">
    <name type="scientific">Chlamydomonas eustigma</name>
    <dbReference type="NCBI Taxonomy" id="1157962"/>
    <lineage>
        <taxon>Eukaryota</taxon>
        <taxon>Viridiplantae</taxon>
        <taxon>Chlorophyta</taxon>
        <taxon>core chlorophytes</taxon>
        <taxon>Chlorophyceae</taxon>
        <taxon>CS clade</taxon>
        <taxon>Chlamydomonadales</taxon>
        <taxon>Chlamydomonadaceae</taxon>
        <taxon>Chlamydomonas</taxon>
    </lineage>
</organism>
<feature type="region of interest" description="Disordered" evidence="5">
    <location>
        <begin position="492"/>
        <end position="527"/>
    </location>
</feature>
<feature type="domain" description="Protein kinase" evidence="6">
    <location>
        <begin position="397"/>
        <end position="823"/>
    </location>
</feature>
<evidence type="ECO:0000256" key="5">
    <source>
        <dbReference type="SAM" id="MobiDB-lite"/>
    </source>
</evidence>
<dbReference type="InterPro" id="IPR035965">
    <property type="entry name" value="PAS-like_dom_sf"/>
</dbReference>
<dbReference type="AlphaFoldDB" id="A0A250WPX3"/>
<dbReference type="SUPFAM" id="SSF56112">
    <property type="entry name" value="Protein kinase-like (PK-like)"/>
    <property type="match status" value="1"/>
</dbReference>
<dbReference type="Pfam" id="PF01590">
    <property type="entry name" value="GAF"/>
    <property type="match status" value="1"/>
</dbReference>
<evidence type="ECO:0000256" key="1">
    <source>
        <dbReference type="ARBA" id="ARBA00022543"/>
    </source>
</evidence>
<dbReference type="PROSITE" id="PS50011">
    <property type="entry name" value="PROTEIN_KINASE_DOM"/>
    <property type="match status" value="1"/>
</dbReference>
<dbReference type="Pfam" id="PF07714">
    <property type="entry name" value="PK_Tyr_Ser-Thr"/>
    <property type="match status" value="1"/>
</dbReference>
<keyword evidence="1" id="KW-0600">Photoreceptor protein</keyword>
<gene>
    <name evidence="8" type="ORF">CEUSTIGMA_g333.t1</name>
</gene>
<evidence type="ECO:0000256" key="4">
    <source>
        <dbReference type="PROSITE-ProRule" id="PRU10141"/>
    </source>
</evidence>
<feature type="region of interest" description="Disordered" evidence="5">
    <location>
        <begin position="366"/>
        <end position="386"/>
    </location>
</feature>
<dbReference type="InterPro" id="IPR001245">
    <property type="entry name" value="Ser-Thr/Tyr_kinase_cat_dom"/>
</dbReference>
<dbReference type="InterPro" id="IPR003018">
    <property type="entry name" value="GAF"/>
</dbReference>
<sequence>MSELNAHSMTTSSGSSVLSRDVASSEPFKLQVHELGCSRPPCEDERALTMEVLGICNPLPDPDPELESILKITNSIFGTPTATITLLKGGSGGEDPHDVVYVKDGDGCARGDYPWRWAFCTWITQTGPTPKTLVVPDAEKDARFSDNPHVVGENPWIKAYAGAPLVASNGHRLGTLCVCDNKARDFDAGQCAILNNLSEMVVRHLEKEQLLKIKQSDNEALKFAYKRIERALDCFENCVVLLDTSVPGFKIVYANEAWDTLIGLARDKITGHTLTEVFEDSMGLELPSAKHRLAADAGQDFAVVRAVVKGSSLQKLMYLKFRPASSEQLDEGAIPIGVPRHMTVTKQTDAKHLYFMAVHDLAAHRSASSTSSTRRSSRMTSASFGLQRDEENEVEGLIVGRLIGRGSYGSVYSGDWFGSSVAVKVIENPVGRRISQAVGLEVSMSTDLRHPHIVATLKSWTRVLDSNMRPLNSKKSSGIDVDNLLTIRPLKKGCEDNSPTAAQSEAQPASTVDHLSQPPPTSSDFGKFSSNQACDMFDAAAGSLQAANQEDPAWPVISMSNLATCDTSSWLDHQEVQDVSVSGHVVQLPGSVPQQYDSQSLSTPLDAFHQGPLGESGCIQTWMIMEFCDRGCLQDALDRGWLLDHCSCVTGRPRMEAVMGLAFQISSALQYLHSENVMHGDLSAWNILLTSVGAGSNSCGVNFMAKVADFGLARDITDKIQTQTYGTITHQPPETLLTGTVSKAVDVYAFGVLMWQLYTGSQPWRGFTHAQIMLKVTSGNDRLRFPLCTPIEYEDLALACMAFNAEDRPTFDVICEILKNMQV</sequence>
<dbReference type="Gene3D" id="1.10.510.10">
    <property type="entry name" value="Transferase(Phosphotransferase) domain 1"/>
    <property type="match status" value="1"/>
</dbReference>
<keyword evidence="1" id="KW-0157">Chromophore</keyword>
<dbReference type="InterPro" id="IPR000719">
    <property type="entry name" value="Prot_kinase_dom"/>
</dbReference>
<accession>A0A250WPX3</accession>
<keyword evidence="4" id="KW-0547">Nucleotide-binding</keyword>
<name>A0A250WPX3_9CHLO</name>
<evidence type="ECO:0000256" key="3">
    <source>
        <dbReference type="ARBA" id="ARBA00023170"/>
    </source>
</evidence>
<feature type="region of interest" description="Disordered" evidence="5">
    <location>
        <begin position="1"/>
        <end position="20"/>
    </location>
</feature>
<feature type="domain" description="PAS" evidence="7">
    <location>
        <begin position="224"/>
        <end position="279"/>
    </location>
</feature>
<evidence type="ECO:0000259" key="6">
    <source>
        <dbReference type="PROSITE" id="PS50011"/>
    </source>
</evidence>
<dbReference type="EMBL" id="BEGY01000001">
    <property type="protein sequence ID" value="GAX72878.1"/>
    <property type="molecule type" value="Genomic_DNA"/>
</dbReference>
<evidence type="ECO:0000256" key="2">
    <source>
        <dbReference type="ARBA" id="ARBA00022606"/>
    </source>
</evidence>
<dbReference type="PANTHER" id="PTHR44329:SF214">
    <property type="entry name" value="PROTEIN KINASE DOMAIN-CONTAINING PROTEIN"/>
    <property type="match status" value="1"/>
</dbReference>
<proteinExistence type="predicted"/>
<keyword evidence="9" id="KW-1185">Reference proteome</keyword>
<evidence type="ECO:0000259" key="7">
    <source>
        <dbReference type="PROSITE" id="PS50112"/>
    </source>
</evidence>
<keyword evidence="3" id="KW-0675">Receptor</keyword>